<dbReference type="Pfam" id="PF04185">
    <property type="entry name" value="Phosphoesterase"/>
    <property type="match status" value="1"/>
</dbReference>
<dbReference type="InterPro" id="IPR008475">
    <property type="entry name" value="PLipase_C_C"/>
</dbReference>
<sequence length="732" mass="83392">MVDQSKRSFVINSSIGLTAAATSPNLLASIEKAVAIPGRHHHGSIKDVEHIVILMQENRAFDHYFGTLPGVRNFGDRFAIKLPNGDHVWKQPSGDDAVPPWYWNTNEKVGYHRMSSTNHSFQSAQKSWNYGIMDQWVPNRTALTMGYYRKEDLEFQFSLAENFTFCDAYHCSFAGCTIPNRVFLWSGSINPSGDLMGPVHGNSHEGWGEIEDIDKGYAWTTYPERLEEAGISWRVYHEAGNCYDDNPLLGFKTFRYLHINDREHPVYQRGTAGQGSDYLSALLDDVQGNTLPQVSWLVASADYSEHPSRSCPLQGAAYTSQVLDILTSNPDVWSKTVFLVMFDENDGLFDHMPPPAVPSRITPNDGGDVKTYGKSNISTAGEYIVKPDLNETNEQMIGRPYPLGPRVPMYVISPWSVGRKVNSQVFDHTSVIRFIEERFGVKEPNISEWRREVCGDLTSCFDFSKQGSTPYIKPEKKTHADKVRKRADIYNEQHMPRFDEASDVGLPAVLPQQVPSSPLPYQLEVQADKKCRHGESSIHLSFINSGRQAAVFQLYDGKAKDNGEPLFPYRYTVKNNGDKDRELSDKWLFDDDYHLMVYGPNGFIRFFKGNHNPSIKEPAIKYRYLNSGRICKFSISAFNPNKHQTLNIVITPNEYTNKQYTMTLKPHEEIEYHLPLEKHCWYDFTVKAIEVTGFERRVAGRIDRAKPHKYPCWSDPAMGRLSNDKELDAMNE</sequence>
<feature type="domain" description="Bacterial phospholipase C C-terminal" evidence="2">
    <location>
        <begin position="633"/>
        <end position="701"/>
    </location>
</feature>
<gene>
    <name evidence="3" type="ORF">EDC56_0636</name>
</gene>
<evidence type="ECO:0000313" key="4">
    <source>
        <dbReference type="Proteomes" id="UP000275394"/>
    </source>
</evidence>
<dbReference type="Gene3D" id="3.40.720.10">
    <property type="entry name" value="Alkaline Phosphatase, subunit A"/>
    <property type="match status" value="2"/>
</dbReference>
<dbReference type="Proteomes" id="UP000275394">
    <property type="component" value="Unassembled WGS sequence"/>
</dbReference>
<comment type="caution">
    <text evidence="3">The sequence shown here is derived from an EMBL/GenBank/DDBJ whole genome shotgun (WGS) entry which is preliminary data.</text>
</comment>
<keyword evidence="1" id="KW-0378">Hydrolase</keyword>
<dbReference type="InterPro" id="IPR017850">
    <property type="entry name" value="Alkaline_phosphatase_core_sf"/>
</dbReference>
<dbReference type="AlphaFoldDB" id="A0A3N2DZ20"/>
<evidence type="ECO:0000313" key="3">
    <source>
        <dbReference type="EMBL" id="ROS05111.1"/>
    </source>
</evidence>
<accession>A0A3N2DZ20</accession>
<evidence type="ECO:0000256" key="1">
    <source>
        <dbReference type="ARBA" id="ARBA00022801"/>
    </source>
</evidence>
<dbReference type="PANTHER" id="PTHR31956:SF36">
    <property type="entry name" value="NON-HEMOLYTIC PHOSPHOLIPASE C"/>
    <property type="match status" value="1"/>
</dbReference>
<feature type="domain" description="Bacterial phospholipase C C-terminal" evidence="2">
    <location>
        <begin position="515"/>
        <end position="610"/>
    </location>
</feature>
<keyword evidence="4" id="KW-1185">Reference proteome</keyword>
<dbReference type="EMBL" id="RKHR01000003">
    <property type="protein sequence ID" value="ROS05111.1"/>
    <property type="molecule type" value="Genomic_DNA"/>
</dbReference>
<reference evidence="3 4" key="1">
    <citation type="submission" date="2018-11" db="EMBL/GenBank/DDBJ databases">
        <title>Genomic Encyclopedia of Type Strains, Phase IV (KMG-IV): sequencing the most valuable type-strain genomes for metagenomic binning, comparative biology and taxonomic classification.</title>
        <authorList>
            <person name="Goeker M."/>
        </authorList>
    </citation>
    <scope>NUCLEOTIDE SEQUENCE [LARGE SCALE GENOMIC DNA]</scope>
    <source>
        <strain evidence="3 4">DSM 100316</strain>
    </source>
</reference>
<dbReference type="InterPro" id="IPR017767">
    <property type="entry name" value="PC-PLC"/>
</dbReference>
<proteinExistence type="predicted"/>
<protein>
    <submittedName>
        <fullName evidence="3">Phospholipase C</fullName>
    </submittedName>
</protein>
<dbReference type="RefSeq" id="WP_162844063.1">
    <property type="nucleotide sequence ID" value="NZ_RKHR01000003.1"/>
</dbReference>
<dbReference type="PANTHER" id="PTHR31956">
    <property type="entry name" value="NON-SPECIFIC PHOSPHOLIPASE C4-RELATED"/>
    <property type="match status" value="1"/>
</dbReference>
<dbReference type="NCBIfam" id="TIGR03396">
    <property type="entry name" value="PC_PLC"/>
    <property type="match status" value="1"/>
</dbReference>
<dbReference type="GO" id="GO:0034480">
    <property type="term" value="F:phosphatidylcholine phospholipase C activity"/>
    <property type="evidence" value="ECO:0007669"/>
    <property type="project" value="InterPro"/>
</dbReference>
<dbReference type="InterPro" id="IPR007312">
    <property type="entry name" value="Phosphoesterase"/>
</dbReference>
<dbReference type="CDD" id="cd16014">
    <property type="entry name" value="PLC"/>
    <property type="match status" value="1"/>
</dbReference>
<evidence type="ECO:0000259" key="2">
    <source>
        <dbReference type="Pfam" id="PF05506"/>
    </source>
</evidence>
<dbReference type="GO" id="GO:0016042">
    <property type="term" value="P:lipid catabolic process"/>
    <property type="evidence" value="ECO:0007669"/>
    <property type="project" value="InterPro"/>
</dbReference>
<dbReference type="Pfam" id="PF05506">
    <property type="entry name" value="PLipase_C_C"/>
    <property type="match status" value="2"/>
</dbReference>
<name>A0A3N2DZ20_9GAMM</name>
<organism evidence="3 4">
    <name type="scientific">Sinobacterium caligoides</name>
    <dbReference type="NCBI Taxonomy" id="933926"/>
    <lineage>
        <taxon>Bacteria</taxon>
        <taxon>Pseudomonadati</taxon>
        <taxon>Pseudomonadota</taxon>
        <taxon>Gammaproteobacteria</taxon>
        <taxon>Cellvibrionales</taxon>
        <taxon>Spongiibacteraceae</taxon>
        <taxon>Sinobacterium</taxon>
    </lineage>
</organism>